<dbReference type="SUPFAM" id="SSF51294">
    <property type="entry name" value="Hedgehog/intein (Hint) domain"/>
    <property type="match status" value="1"/>
</dbReference>
<comment type="subcellular location">
    <subcellularLocation>
        <location evidence="1 14">Cytoplasm</location>
    </subcellularLocation>
</comment>
<dbReference type="Pfam" id="PF21096">
    <property type="entry name" value="RecA_C"/>
    <property type="match status" value="1"/>
</dbReference>
<evidence type="ECO:0000256" key="4">
    <source>
        <dbReference type="ARBA" id="ARBA00022490"/>
    </source>
</evidence>
<evidence type="ECO:0000256" key="7">
    <source>
        <dbReference type="ARBA" id="ARBA00022840"/>
    </source>
</evidence>
<proteinExistence type="inferred from homology"/>
<evidence type="ECO:0000256" key="15">
    <source>
        <dbReference type="RuleBase" id="RU000526"/>
    </source>
</evidence>
<evidence type="ECO:0000256" key="8">
    <source>
        <dbReference type="ARBA" id="ARBA00023000"/>
    </source>
</evidence>
<keyword evidence="14 15" id="KW-0234">DNA repair</keyword>
<dbReference type="STRING" id="743718.Isova_1246"/>
<dbReference type="GO" id="GO:0009432">
    <property type="term" value="P:SOS response"/>
    <property type="evidence" value="ECO:0007669"/>
    <property type="project" value="UniProtKB-UniRule"/>
</dbReference>
<dbReference type="Gene3D" id="2.170.16.10">
    <property type="entry name" value="Hedgehog/Intein (Hint) domain"/>
    <property type="match status" value="1"/>
</dbReference>
<dbReference type="RefSeq" id="WP_013838407.1">
    <property type="nucleotide sequence ID" value="NC_015588.1"/>
</dbReference>
<dbReference type="InterPro" id="IPR036844">
    <property type="entry name" value="Hint_dom_sf"/>
</dbReference>
<dbReference type="SUPFAM" id="SSF52540">
    <property type="entry name" value="P-loop containing nucleoside triphosphate hydrolases"/>
    <property type="match status" value="2"/>
</dbReference>
<evidence type="ECO:0000256" key="6">
    <source>
        <dbReference type="ARBA" id="ARBA00022813"/>
    </source>
</evidence>
<organism evidence="19">
    <name type="scientific">Isoptericola variabilis (strain 225)</name>
    <dbReference type="NCBI Taxonomy" id="743718"/>
    <lineage>
        <taxon>Bacteria</taxon>
        <taxon>Bacillati</taxon>
        <taxon>Actinomycetota</taxon>
        <taxon>Actinomycetes</taxon>
        <taxon>Micrococcales</taxon>
        <taxon>Promicromonosporaceae</taxon>
        <taxon>Isoptericola</taxon>
    </lineage>
</organism>
<dbReference type="InterPro" id="IPR027417">
    <property type="entry name" value="P-loop_NTPase"/>
</dbReference>
<dbReference type="InterPro" id="IPR023400">
    <property type="entry name" value="RecA_C_sf"/>
</dbReference>
<dbReference type="PROSITE" id="PS00321">
    <property type="entry name" value="RECA_1"/>
    <property type="match status" value="1"/>
</dbReference>
<dbReference type="Gene3D" id="3.10.28.10">
    <property type="entry name" value="Homing endonucleases"/>
    <property type="match status" value="1"/>
</dbReference>
<dbReference type="eggNOG" id="COG1372">
    <property type="taxonomic scope" value="Bacteria"/>
</dbReference>
<keyword evidence="7 14" id="KW-0067">ATP-binding</keyword>
<evidence type="ECO:0000259" key="16">
    <source>
        <dbReference type="PROSITE" id="PS50162"/>
    </source>
</evidence>
<dbReference type="KEGG" id="iva:Isova_1246"/>
<dbReference type="Gene3D" id="3.40.50.300">
    <property type="entry name" value="P-loop containing nucleotide triphosphate hydrolases"/>
    <property type="match status" value="2"/>
</dbReference>
<dbReference type="PROSITE" id="PS50817">
    <property type="entry name" value="INTEIN_N_TER"/>
    <property type="match status" value="1"/>
</dbReference>
<protein>
    <recommendedName>
        <fullName evidence="3 14">Protein RecA</fullName>
    </recommendedName>
    <alternativeName>
        <fullName evidence="13 14">Recombinase A</fullName>
    </alternativeName>
</protein>
<dbReference type="SUPFAM" id="SSF54752">
    <property type="entry name" value="RecA protein, C-terminal domain"/>
    <property type="match status" value="1"/>
</dbReference>
<keyword evidence="5 14" id="KW-0547">Nucleotide-binding</keyword>
<dbReference type="CDD" id="cd00983">
    <property type="entry name" value="RecA"/>
    <property type="match status" value="1"/>
</dbReference>
<dbReference type="Gene3D" id="3.30.250.10">
    <property type="entry name" value="RecA protein, C-terminal domain"/>
    <property type="match status" value="1"/>
</dbReference>
<dbReference type="NCBIfam" id="TIGR01445">
    <property type="entry name" value="intein_Nterm"/>
    <property type="match status" value="1"/>
</dbReference>
<dbReference type="PROSITE" id="PS50818">
    <property type="entry name" value="INTEIN_C_TER"/>
    <property type="match status" value="1"/>
</dbReference>
<dbReference type="SMART" id="SM00382">
    <property type="entry name" value="AAA"/>
    <property type="match status" value="1"/>
</dbReference>
<keyword evidence="10 14" id="KW-0233">DNA recombination</keyword>
<keyword evidence="9 14" id="KW-0238">DNA-binding</keyword>
<evidence type="ECO:0000256" key="9">
    <source>
        <dbReference type="ARBA" id="ARBA00023125"/>
    </source>
</evidence>
<sequence>MPAPADREKALEAALAQIDRSFGKGSVMRLGEEGRAPVDVIPTGSIALDVALGIGGLPRGRVIEVYGPESSGKTTVALHAVANAQKAGGIAAFIDAEHALDPEYAKKLGVDTDALLVSQPDTGEQALEIADMLIRSGALDIIVIDSVAALVPKAEIEGEMGDSHVGLQARLMSQALRKITGALSASGTTAIFINQLREKIGVFFGCFNYSTRVVLADGTTEKIGKIVNQKLPVEVMSYDPESGQVVPRKVVNWFDNGPAERFLQFTVEKSGKNGSAQFAATENHLIRTPGGWREAGEIIAGDRVMVAEEVRLSDQQWQMVLGGLLGDANLSPNPRGRRGVRFRMGHGPKQVAYLDWKASMFGNIGQTRSERSSGSVHLDLTPLPELAELHQVVYFGDGKKHITEDYLKALTPLALAVWYMDDFSFQVRSKGLQTRTAGGSGRAEACVDAMSPGSRERLVEYLRDTHGIDCSLRQRGARQQWVLQLTTAGTARFQEIIAPYVHPSMQYKLLPQHRGKFAVAPEFVEPRTVPVPARVLDVHVKPKTRSMHRFDIEVEGNHNYFVDGVMVHNSPETTTGGKALKFYASVRMDIRRIETLKEGTEPVGNRTRVKVVKNKMAPPFKQAEFDILYGVGISREGGLIDMGVEHGFVRKSGSWFTYEGDQLGQGKENARAFLRDNPDLANEIEKRIKEKLGVGAKLDAPAEDAAAGAGAGAAAPVAADATAAAAAPAGGAKAGAKGKKAPF</sequence>
<evidence type="ECO:0000313" key="19">
    <source>
        <dbReference type="Proteomes" id="UP000009236"/>
    </source>
</evidence>
<gene>
    <name evidence="14" type="primary">recA</name>
    <name evidence="18" type="ordered locus">Isova_1246</name>
</gene>
<dbReference type="NCBIfam" id="TIGR01443">
    <property type="entry name" value="intein_Cterm"/>
    <property type="match status" value="1"/>
</dbReference>
<dbReference type="GO" id="GO:0005829">
    <property type="term" value="C:cytosol"/>
    <property type="evidence" value="ECO:0007669"/>
    <property type="project" value="TreeGrafter"/>
</dbReference>
<evidence type="ECO:0000256" key="2">
    <source>
        <dbReference type="ARBA" id="ARBA00009391"/>
    </source>
</evidence>
<keyword evidence="4 14" id="KW-0963">Cytoplasm</keyword>
<dbReference type="NCBIfam" id="TIGR02012">
    <property type="entry name" value="tigrfam_recA"/>
    <property type="match status" value="1"/>
</dbReference>
<dbReference type="GO" id="GO:0003684">
    <property type="term" value="F:damaged DNA binding"/>
    <property type="evidence" value="ECO:0007669"/>
    <property type="project" value="UniProtKB-UniRule"/>
</dbReference>
<dbReference type="EMBL" id="CP002810">
    <property type="protein sequence ID" value="AEG44015.1"/>
    <property type="molecule type" value="Genomic_DNA"/>
</dbReference>
<name>F6FSE8_ISOV2</name>
<dbReference type="SUPFAM" id="SSF55608">
    <property type="entry name" value="Homing endonucleases"/>
    <property type="match status" value="1"/>
</dbReference>
<dbReference type="Proteomes" id="UP000009236">
    <property type="component" value="Chromosome"/>
</dbReference>
<dbReference type="Pfam" id="PF00154">
    <property type="entry name" value="RecA_N"/>
    <property type="match status" value="2"/>
</dbReference>
<evidence type="ECO:0000259" key="17">
    <source>
        <dbReference type="PROSITE" id="PS50163"/>
    </source>
</evidence>
<reference evidence="18 19" key="1">
    <citation type="submission" date="2011-05" db="EMBL/GenBank/DDBJ databases">
        <title>Complete sequence of Isoptericola variabilis 225.</title>
        <authorList>
            <consortium name="US DOE Joint Genome Institute"/>
            <person name="Lucas S."/>
            <person name="Han J."/>
            <person name="Lapidus A."/>
            <person name="Cheng J.-F."/>
            <person name="Goodwin L."/>
            <person name="Pitluck S."/>
            <person name="Peters L."/>
            <person name="Mikhailova N."/>
            <person name="Zeytun A."/>
            <person name="Han C."/>
            <person name="Tapia R."/>
            <person name="Land M."/>
            <person name="Hauser L."/>
            <person name="Kyrpides N."/>
            <person name="Ivanova N."/>
            <person name="Pagani I."/>
            <person name="Siebers A."/>
            <person name="Allgaier M."/>
            <person name="Thelen M."/>
            <person name="Hugenholtz P."/>
            <person name="Gladden J."/>
            <person name="Woyke T."/>
        </authorList>
    </citation>
    <scope>NUCLEOTIDE SEQUENCE [LARGE SCALE GENOMIC DNA]</scope>
    <source>
        <strain evidence="19">225</strain>
    </source>
</reference>
<accession>F6FSE8</accession>
<dbReference type="InterPro" id="IPR013765">
    <property type="entry name" value="DNA_recomb/repair_RecA"/>
</dbReference>
<keyword evidence="14" id="KW-0227">DNA damage</keyword>
<dbReference type="CDD" id="cd00081">
    <property type="entry name" value="Hint"/>
    <property type="match status" value="2"/>
</dbReference>
<dbReference type="PANTHER" id="PTHR45900:SF1">
    <property type="entry name" value="MITOCHONDRIAL DNA REPAIR PROTEIN RECA HOMOLOG-RELATED"/>
    <property type="match status" value="1"/>
</dbReference>
<evidence type="ECO:0000256" key="11">
    <source>
        <dbReference type="ARBA" id="ARBA00023236"/>
    </source>
</evidence>
<evidence type="ECO:0000256" key="10">
    <source>
        <dbReference type="ARBA" id="ARBA00023172"/>
    </source>
</evidence>
<dbReference type="InterPro" id="IPR049428">
    <property type="entry name" value="RecA-like_N"/>
</dbReference>
<dbReference type="GO" id="GO:0006310">
    <property type="term" value="P:DNA recombination"/>
    <property type="evidence" value="ECO:0007669"/>
    <property type="project" value="UniProtKB-UniRule"/>
</dbReference>
<evidence type="ECO:0000256" key="12">
    <source>
        <dbReference type="ARBA" id="ARBA00025580"/>
    </source>
</evidence>
<dbReference type="SMART" id="SM00305">
    <property type="entry name" value="HintC"/>
    <property type="match status" value="1"/>
</dbReference>
<feature type="binding site" evidence="14">
    <location>
        <begin position="67"/>
        <end position="74"/>
    </location>
    <ligand>
        <name>ATP</name>
        <dbReference type="ChEBI" id="CHEBI:30616"/>
    </ligand>
</feature>
<dbReference type="InterPro" id="IPR027434">
    <property type="entry name" value="Homing_endonucl"/>
</dbReference>
<dbReference type="InterPro" id="IPR020587">
    <property type="entry name" value="RecA_monomer-monomer_interface"/>
</dbReference>
<dbReference type="Pfam" id="PF03161">
    <property type="entry name" value="LAGLIDADG_2"/>
    <property type="match status" value="1"/>
</dbReference>
<feature type="domain" description="RecA family profile 2" evidence="17">
    <location>
        <begin position="564"/>
        <end position="638"/>
    </location>
</feature>
<dbReference type="InterPro" id="IPR004860">
    <property type="entry name" value="LAGLIDADG_dom"/>
</dbReference>
<keyword evidence="6" id="KW-0068">Autocatalytic cleavage</keyword>
<dbReference type="PROSITE" id="PS50162">
    <property type="entry name" value="RECA_2"/>
    <property type="match status" value="1"/>
</dbReference>
<dbReference type="HAMAP" id="MF_00268">
    <property type="entry name" value="RecA"/>
    <property type="match status" value="1"/>
</dbReference>
<dbReference type="eggNOG" id="COG0468">
    <property type="taxonomic scope" value="Bacteria"/>
</dbReference>
<dbReference type="InterPro" id="IPR003586">
    <property type="entry name" value="Hint_dom_C"/>
</dbReference>
<evidence type="ECO:0000256" key="14">
    <source>
        <dbReference type="HAMAP-Rule" id="MF_00268"/>
    </source>
</evidence>
<evidence type="ECO:0000256" key="1">
    <source>
        <dbReference type="ARBA" id="ARBA00004496"/>
    </source>
</evidence>
<evidence type="ECO:0000256" key="13">
    <source>
        <dbReference type="ARBA" id="ARBA00033319"/>
    </source>
</evidence>
<dbReference type="PANTHER" id="PTHR45900">
    <property type="entry name" value="RECA"/>
    <property type="match status" value="1"/>
</dbReference>
<comment type="function">
    <text evidence="12 14">Can catalyze the hydrolysis of ATP in the presence of single-stranded DNA, the ATP-dependent uptake of single-stranded DNA by duplex DNA, and the ATP-dependent hybridization of homologous single-stranded DNAs. It interacts with LexA causing its activation and leading to its autocatalytic cleavage.</text>
</comment>
<dbReference type="InterPro" id="IPR003587">
    <property type="entry name" value="Hint_dom_N"/>
</dbReference>
<dbReference type="InterPro" id="IPR020588">
    <property type="entry name" value="RecA_ATP-bd"/>
</dbReference>
<feature type="domain" description="RecA family profile 1" evidence="16">
    <location>
        <begin position="37"/>
        <end position="196"/>
    </location>
</feature>
<keyword evidence="11 14" id="KW-0742">SOS response</keyword>
<dbReference type="GO" id="GO:0006281">
    <property type="term" value="P:DNA repair"/>
    <property type="evidence" value="ECO:0007669"/>
    <property type="project" value="UniProtKB-UniRule"/>
</dbReference>
<dbReference type="GO" id="GO:0016539">
    <property type="term" value="P:intein-mediated protein splicing"/>
    <property type="evidence" value="ECO:0007669"/>
    <property type="project" value="InterPro"/>
</dbReference>
<dbReference type="GO" id="GO:0004519">
    <property type="term" value="F:endonuclease activity"/>
    <property type="evidence" value="ECO:0007669"/>
    <property type="project" value="InterPro"/>
</dbReference>
<dbReference type="HOGENOM" id="CLU_019600_1_0_11"/>
<dbReference type="InterPro" id="IPR030934">
    <property type="entry name" value="Intein_C"/>
</dbReference>
<dbReference type="GO" id="GO:0003697">
    <property type="term" value="F:single-stranded DNA binding"/>
    <property type="evidence" value="ECO:0007669"/>
    <property type="project" value="UniProtKB-UniRule"/>
</dbReference>
<dbReference type="PRINTS" id="PR00142">
    <property type="entry name" value="RECA"/>
</dbReference>
<dbReference type="InterPro" id="IPR003593">
    <property type="entry name" value="AAA+_ATPase"/>
</dbReference>
<evidence type="ECO:0000313" key="18">
    <source>
        <dbReference type="EMBL" id="AEG44015.1"/>
    </source>
</evidence>
<evidence type="ECO:0000256" key="5">
    <source>
        <dbReference type="ARBA" id="ARBA00022741"/>
    </source>
</evidence>
<dbReference type="InterPro" id="IPR020584">
    <property type="entry name" value="DNA_recomb/repair_RecA_CS"/>
</dbReference>
<dbReference type="GO" id="GO:0140664">
    <property type="term" value="F:ATP-dependent DNA damage sensor activity"/>
    <property type="evidence" value="ECO:0007669"/>
    <property type="project" value="InterPro"/>
</dbReference>
<dbReference type="InterPro" id="IPR049261">
    <property type="entry name" value="RecA-like_C"/>
</dbReference>
<comment type="similarity">
    <text evidence="2 14">Belongs to the RecA family.</text>
</comment>
<keyword evidence="8" id="KW-0651">Protein splicing</keyword>
<evidence type="ECO:0000256" key="3">
    <source>
        <dbReference type="ARBA" id="ARBA00015553"/>
    </source>
</evidence>
<keyword evidence="19" id="KW-1185">Reference proteome</keyword>
<dbReference type="AlphaFoldDB" id="F6FSE8"/>
<dbReference type="GO" id="GO:0005524">
    <property type="term" value="F:ATP binding"/>
    <property type="evidence" value="ECO:0007669"/>
    <property type="project" value="UniProtKB-UniRule"/>
</dbReference>
<dbReference type="PROSITE" id="PS50163">
    <property type="entry name" value="RECA_3"/>
    <property type="match status" value="1"/>
</dbReference>
<dbReference type="SMART" id="SM00306">
    <property type="entry name" value="HintN"/>
    <property type="match status" value="1"/>
</dbReference>
<dbReference type="InterPro" id="IPR006141">
    <property type="entry name" value="Intein_N"/>
</dbReference>